<sequence length="616" mass="72474">MLALNFFLICLFKNSFSLIKDSNNEANTLLLKNARIKESSFYYNYSNVLNSTSYYSILHNYTAKKTVFITGATGVMGQATLNEFVKHLDEFKLKLLILPNKESKKVINKYIKKYGKENYEIIWGDLLNYDDVLNGVKGSDYVLHIGGFFSPMADAYPYLTQKVNVDSAKNIVKAILAQPNKDVIKVCYIGLVAETGNRNYPIHWGRTGDPIKVSIYDHYGLSKVLAERVFVESGIRNWVVLRQSGILHPDLFKHMDPIIFTIPMNNVLEWCTVEDSGRLMLNLVLYDKNNDLSPDFWKRFYNIGSGENYRLTNYEFENLIFENIGLGKVDNSFQPNWFSSKNFHGHYYIDSDILEDYLHFRENLPTIEYFQRMLTKIDFYYRIPKYLPMKRLISFFVKMFMKIIASTKTLGSIDWIRNNNTERISAFYGSLEEYNQIPKDWSHFKIEKYNTSINDGITRKLNHGYNENKPLSKIDIEDLRQAAKYRGGELISKSMKKGDLDTKLIWRCGHCGKVFKASPRLILLGGHWCPHCYIPKKSWNYDSIAKTNPFFAQVWYNDHRKNENNVYYFDQLFNKPCYLNDRFHPFRQFKETQKQHWLVSIIKLVLQRYSHYFVFK</sequence>
<feature type="signal peptide" evidence="2">
    <location>
        <begin position="1"/>
        <end position="17"/>
    </location>
</feature>
<gene>
    <name evidence="4" type="ORF">M9Y10_000591</name>
</gene>
<feature type="domain" description="3-beta hydroxysteroid dehydrogenase/isomerase" evidence="3">
    <location>
        <begin position="69"/>
        <end position="233"/>
    </location>
</feature>
<dbReference type="Gene3D" id="3.40.50.720">
    <property type="entry name" value="NAD(P)-binding Rossmann-like Domain"/>
    <property type="match status" value="1"/>
</dbReference>
<comment type="caution">
    <text evidence="4">The sequence shown here is derived from an EMBL/GenBank/DDBJ whole genome shotgun (WGS) entry which is preliminary data.</text>
</comment>
<dbReference type="PANTHER" id="PTHR42687">
    <property type="entry name" value="L-THREONINE 3-DEHYDROGENASE"/>
    <property type="match status" value="1"/>
</dbReference>
<dbReference type="PANTHER" id="PTHR42687:SF1">
    <property type="entry name" value="L-THREONINE 3-DEHYDROGENASE, MITOCHONDRIAL"/>
    <property type="match status" value="1"/>
</dbReference>
<comment type="similarity">
    <text evidence="1">Belongs to the NAD(P)-dependent epimerase/dehydratase family.</text>
</comment>
<dbReference type="Proteomes" id="UP001470230">
    <property type="component" value="Unassembled WGS sequence"/>
</dbReference>
<evidence type="ECO:0000256" key="2">
    <source>
        <dbReference type="SAM" id="SignalP"/>
    </source>
</evidence>
<keyword evidence="5" id="KW-1185">Reference proteome</keyword>
<dbReference type="InterPro" id="IPR002225">
    <property type="entry name" value="3Beta_OHSteriod_DH/Estase"/>
</dbReference>
<dbReference type="SUPFAM" id="SSF51735">
    <property type="entry name" value="NAD(P)-binding Rossmann-fold domains"/>
    <property type="match status" value="1"/>
</dbReference>
<feature type="chain" id="PRO_5047443482" description="3-beta hydroxysteroid dehydrogenase/isomerase domain-containing protein" evidence="2">
    <location>
        <begin position="18"/>
        <end position="616"/>
    </location>
</feature>
<accession>A0ABR2L5I7</accession>
<protein>
    <recommendedName>
        <fullName evidence="3">3-beta hydroxysteroid dehydrogenase/isomerase domain-containing protein</fullName>
    </recommendedName>
</protein>
<dbReference type="EMBL" id="JAPFFF010000001">
    <property type="protein sequence ID" value="KAK8898308.1"/>
    <property type="molecule type" value="Genomic_DNA"/>
</dbReference>
<reference evidence="4 5" key="1">
    <citation type="submission" date="2024-04" db="EMBL/GenBank/DDBJ databases">
        <title>Tritrichomonas musculus Genome.</title>
        <authorList>
            <person name="Alves-Ferreira E."/>
            <person name="Grigg M."/>
            <person name="Lorenzi H."/>
            <person name="Galac M."/>
        </authorList>
    </citation>
    <scope>NUCLEOTIDE SEQUENCE [LARGE SCALE GENOMIC DNA]</scope>
    <source>
        <strain evidence="4 5">EAF2021</strain>
    </source>
</reference>
<proteinExistence type="inferred from homology"/>
<dbReference type="InterPro" id="IPR036291">
    <property type="entry name" value="NAD(P)-bd_dom_sf"/>
</dbReference>
<evidence type="ECO:0000313" key="4">
    <source>
        <dbReference type="EMBL" id="KAK8898308.1"/>
    </source>
</evidence>
<organism evidence="4 5">
    <name type="scientific">Tritrichomonas musculus</name>
    <dbReference type="NCBI Taxonomy" id="1915356"/>
    <lineage>
        <taxon>Eukaryota</taxon>
        <taxon>Metamonada</taxon>
        <taxon>Parabasalia</taxon>
        <taxon>Tritrichomonadida</taxon>
        <taxon>Tritrichomonadidae</taxon>
        <taxon>Tritrichomonas</taxon>
    </lineage>
</organism>
<evidence type="ECO:0000259" key="3">
    <source>
        <dbReference type="Pfam" id="PF01073"/>
    </source>
</evidence>
<dbReference type="InterPro" id="IPR051225">
    <property type="entry name" value="NAD(P)_epim/dehydratase"/>
</dbReference>
<keyword evidence="2" id="KW-0732">Signal</keyword>
<dbReference type="Pfam" id="PF01073">
    <property type="entry name" value="3Beta_HSD"/>
    <property type="match status" value="1"/>
</dbReference>
<evidence type="ECO:0000256" key="1">
    <source>
        <dbReference type="ARBA" id="ARBA00007637"/>
    </source>
</evidence>
<evidence type="ECO:0000313" key="5">
    <source>
        <dbReference type="Proteomes" id="UP001470230"/>
    </source>
</evidence>
<name>A0ABR2L5I7_9EUKA</name>